<dbReference type="PANTHER" id="PTHR43357">
    <property type="entry name" value="INNER MEMBRANE ABC TRANSPORTER PERMEASE PROTEIN YDCV"/>
    <property type="match status" value="1"/>
</dbReference>
<feature type="transmembrane region" description="Helical" evidence="8">
    <location>
        <begin position="430"/>
        <end position="452"/>
    </location>
</feature>
<feature type="transmembrane region" description="Helical" evidence="8">
    <location>
        <begin position="486"/>
        <end position="504"/>
    </location>
</feature>
<keyword evidence="6 8" id="KW-1133">Transmembrane helix</keyword>
<dbReference type="Pfam" id="PF00528">
    <property type="entry name" value="BPD_transp_1"/>
    <property type="match status" value="2"/>
</dbReference>
<evidence type="ECO:0000256" key="8">
    <source>
        <dbReference type="RuleBase" id="RU363032"/>
    </source>
</evidence>
<evidence type="ECO:0000313" key="12">
    <source>
        <dbReference type="Proteomes" id="UP001216390"/>
    </source>
</evidence>
<dbReference type="RefSeq" id="WP_272735254.1">
    <property type="nucleotide sequence ID" value="NZ_CP116942.1"/>
</dbReference>
<feature type="transmembrane region" description="Helical" evidence="8">
    <location>
        <begin position="353"/>
        <end position="372"/>
    </location>
</feature>
<evidence type="ECO:0000256" key="1">
    <source>
        <dbReference type="ARBA" id="ARBA00004429"/>
    </source>
</evidence>
<organism evidence="11 12">
    <name type="scientific">Iamia majanohamensis</name>
    <dbReference type="NCBI Taxonomy" id="467976"/>
    <lineage>
        <taxon>Bacteria</taxon>
        <taxon>Bacillati</taxon>
        <taxon>Actinomycetota</taxon>
        <taxon>Acidimicrobiia</taxon>
        <taxon>Acidimicrobiales</taxon>
        <taxon>Iamiaceae</taxon>
        <taxon>Iamia</taxon>
    </lineage>
</organism>
<dbReference type="Proteomes" id="UP001216390">
    <property type="component" value="Chromosome"/>
</dbReference>
<feature type="transmembrane region" description="Helical" evidence="8">
    <location>
        <begin position="36"/>
        <end position="60"/>
    </location>
</feature>
<feature type="transmembrane region" description="Helical" evidence="8">
    <location>
        <begin position="384"/>
        <end position="410"/>
    </location>
</feature>
<evidence type="ECO:0000259" key="10">
    <source>
        <dbReference type="PROSITE" id="PS50928"/>
    </source>
</evidence>
<feature type="transmembrane region" description="Helical" evidence="8">
    <location>
        <begin position="80"/>
        <end position="105"/>
    </location>
</feature>
<evidence type="ECO:0000256" key="3">
    <source>
        <dbReference type="ARBA" id="ARBA00022475"/>
    </source>
</evidence>
<dbReference type="SUPFAM" id="SSF161098">
    <property type="entry name" value="MetI-like"/>
    <property type="match status" value="2"/>
</dbReference>
<accession>A0AAE9Y414</accession>
<dbReference type="InterPro" id="IPR000515">
    <property type="entry name" value="MetI-like"/>
</dbReference>
<feature type="transmembrane region" description="Helical" evidence="8">
    <location>
        <begin position="537"/>
        <end position="556"/>
    </location>
</feature>
<evidence type="ECO:0000256" key="9">
    <source>
        <dbReference type="SAM" id="MobiDB-lite"/>
    </source>
</evidence>
<feature type="domain" description="ABC transmembrane type-1" evidence="10">
    <location>
        <begin position="349"/>
        <end position="555"/>
    </location>
</feature>
<feature type="transmembrane region" description="Helical" evidence="8">
    <location>
        <begin position="307"/>
        <end position="333"/>
    </location>
</feature>
<evidence type="ECO:0000256" key="7">
    <source>
        <dbReference type="ARBA" id="ARBA00023136"/>
    </source>
</evidence>
<dbReference type="InterPro" id="IPR035906">
    <property type="entry name" value="MetI-like_sf"/>
</dbReference>
<feature type="domain" description="ABC transmembrane type-1" evidence="10">
    <location>
        <begin position="77"/>
        <end position="275"/>
    </location>
</feature>
<gene>
    <name evidence="11" type="ORF">PO878_14580</name>
</gene>
<evidence type="ECO:0000256" key="2">
    <source>
        <dbReference type="ARBA" id="ARBA00022448"/>
    </source>
</evidence>
<reference evidence="11" key="1">
    <citation type="submission" date="2023-01" db="EMBL/GenBank/DDBJ databases">
        <title>The diversity of Class Acidimicrobiia in South China Sea sediment environments and the proposal of Iamia marina sp. nov., a novel species of the genus Iamia.</title>
        <authorList>
            <person name="He Y."/>
            <person name="Tian X."/>
        </authorList>
    </citation>
    <scope>NUCLEOTIDE SEQUENCE</scope>
    <source>
        <strain evidence="11">DSM 19957</strain>
    </source>
</reference>
<dbReference type="KEGG" id="ima:PO878_14580"/>
<keyword evidence="4" id="KW-0997">Cell inner membrane</keyword>
<feature type="transmembrane region" description="Helical" evidence="8">
    <location>
        <begin position="158"/>
        <end position="178"/>
    </location>
</feature>
<evidence type="ECO:0000313" key="11">
    <source>
        <dbReference type="EMBL" id="WCO65727.1"/>
    </source>
</evidence>
<feature type="transmembrane region" description="Helical" evidence="8">
    <location>
        <begin position="117"/>
        <end position="138"/>
    </location>
</feature>
<dbReference type="EMBL" id="CP116942">
    <property type="protein sequence ID" value="WCO65727.1"/>
    <property type="molecule type" value="Genomic_DNA"/>
</dbReference>
<keyword evidence="2 8" id="KW-0813">Transport</keyword>
<dbReference type="PROSITE" id="PS50928">
    <property type="entry name" value="ABC_TM1"/>
    <property type="match status" value="2"/>
</dbReference>
<dbReference type="Gene3D" id="1.10.3720.10">
    <property type="entry name" value="MetI-like"/>
    <property type="match status" value="2"/>
</dbReference>
<protein>
    <submittedName>
        <fullName evidence="11">Iron ABC transporter permease</fullName>
    </submittedName>
</protein>
<keyword evidence="5 8" id="KW-0812">Transmembrane</keyword>
<feature type="transmembrane region" description="Helical" evidence="8">
    <location>
        <begin position="257"/>
        <end position="276"/>
    </location>
</feature>
<name>A0AAE9Y414_9ACTN</name>
<comment type="subcellular location">
    <subcellularLocation>
        <location evidence="1">Cell inner membrane</location>
        <topology evidence="1">Multi-pass membrane protein</topology>
    </subcellularLocation>
    <subcellularLocation>
        <location evidence="8">Cell membrane</location>
        <topology evidence="8">Multi-pass membrane protein</topology>
    </subcellularLocation>
</comment>
<dbReference type="CDD" id="cd06261">
    <property type="entry name" value="TM_PBP2"/>
    <property type="match status" value="2"/>
</dbReference>
<evidence type="ECO:0000256" key="6">
    <source>
        <dbReference type="ARBA" id="ARBA00022989"/>
    </source>
</evidence>
<dbReference type="GO" id="GO:0055085">
    <property type="term" value="P:transmembrane transport"/>
    <property type="evidence" value="ECO:0007669"/>
    <property type="project" value="InterPro"/>
</dbReference>
<proteinExistence type="inferred from homology"/>
<evidence type="ECO:0000256" key="4">
    <source>
        <dbReference type="ARBA" id="ARBA00022519"/>
    </source>
</evidence>
<dbReference type="GO" id="GO:0005886">
    <property type="term" value="C:plasma membrane"/>
    <property type="evidence" value="ECO:0007669"/>
    <property type="project" value="UniProtKB-SubCell"/>
</dbReference>
<sequence length="571" mass="59915">MALTRTAPEGGAAPDTAPDPGSGSGSRRRRRGPPGWALVGALVALVVVGPLLALPASFVGEGAAFDEIARTLLPDALRTSILLALGVGAGTLVVGGGLALLVSFWDFPGRKVLDWALILPMAMPGYVLAFVVLGQYGLASPLQSNLFGDGLRIPGVRSPVGAIAILVGVLYPYVYVLGRSAFLGQSRQSLEAARCLGRTYGQAVRQVALPLARPALAAGVALAVMEALADFGTVNLLGVQALTSAIYRVWYGAFDQAAALQLATVLVGLALTLVTIERLLRGRARYQQNLSRGDAVAPRRLHGWRAVLAAALPTALLLVVFVVPVVQLVAWSVETVAEGTVAPSLWRAARTTLLLGVATAAVAVVTATIVVYGQRSTPSRPGRVLARVATVGYSVPGTVVAVAVFVPLVWIDRRVVDLSASWLDRDIELLFTGTLLGLIVAYLVRFHALAYFSVESRMGRISPSLDDAARALGADRTRVLTEVHLPLLRTGIVTAALLVGVEVMKELPATALLRPLGGDTLAITVWEATKDSRLDTAALPALLIVGVSLVPVILLVRLMRSEGWTGAADRI</sequence>
<dbReference type="AlphaFoldDB" id="A0AAE9Y414"/>
<feature type="region of interest" description="Disordered" evidence="9">
    <location>
        <begin position="1"/>
        <end position="32"/>
    </location>
</feature>
<keyword evidence="12" id="KW-1185">Reference proteome</keyword>
<feature type="transmembrane region" description="Helical" evidence="8">
    <location>
        <begin position="215"/>
        <end position="237"/>
    </location>
</feature>
<dbReference type="PANTHER" id="PTHR43357:SF3">
    <property type="entry name" value="FE(3+)-TRANSPORT SYSTEM PERMEASE PROTEIN FBPB 2"/>
    <property type="match status" value="1"/>
</dbReference>
<evidence type="ECO:0000256" key="5">
    <source>
        <dbReference type="ARBA" id="ARBA00022692"/>
    </source>
</evidence>
<comment type="similarity">
    <text evidence="8">Belongs to the binding-protein-dependent transport system permease family.</text>
</comment>
<keyword evidence="7 8" id="KW-0472">Membrane</keyword>
<keyword evidence="3" id="KW-1003">Cell membrane</keyword>